<organism evidence="2 3">
    <name type="scientific">Gangjinia marincola</name>
    <dbReference type="NCBI Taxonomy" id="578463"/>
    <lineage>
        <taxon>Bacteria</taxon>
        <taxon>Pseudomonadati</taxon>
        <taxon>Bacteroidota</taxon>
        <taxon>Flavobacteriia</taxon>
        <taxon>Flavobacteriales</taxon>
        <taxon>Flavobacteriaceae</taxon>
        <taxon>Gangjinia</taxon>
    </lineage>
</organism>
<reference evidence="2 3" key="1">
    <citation type="journal article" date="2019" name="Int. J. Syst. Evol. Microbiol.">
        <title>The Global Catalogue of Microorganisms (GCM) 10K type strain sequencing project: providing services to taxonomists for standard genome sequencing and annotation.</title>
        <authorList>
            <consortium name="The Broad Institute Genomics Platform"/>
            <consortium name="The Broad Institute Genome Sequencing Center for Infectious Disease"/>
            <person name="Wu L."/>
            <person name="Ma J."/>
        </authorList>
    </citation>
    <scope>NUCLEOTIDE SEQUENCE [LARGE SCALE GENOMIC DNA]</scope>
    <source>
        <strain evidence="2 3">JCM 16082</strain>
    </source>
</reference>
<evidence type="ECO:0000313" key="2">
    <source>
        <dbReference type="EMBL" id="GAA0871227.1"/>
    </source>
</evidence>
<evidence type="ECO:0000259" key="1">
    <source>
        <dbReference type="Pfam" id="PF13524"/>
    </source>
</evidence>
<dbReference type="Proteomes" id="UP001500507">
    <property type="component" value="Unassembled WGS sequence"/>
</dbReference>
<evidence type="ECO:0000313" key="3">
    <source>
        <dbReference type="Proteomes" id="UP001500507"/>
    </source>
</evidence>
<comment type="caution">
    <text evidence="2">The sequence shown here is derived from an EMBL/GenBank/DDBJ whole genome shotgun (WGS) entry which is preliminary data.</text>
</comment>
<dbReference type="Pfam" id="PF13524">
    <property type="entry name" value="Glyco_trans_1_2"/>
    <property type="match status" value="1"/>
</dbReference>
<keyword evidence="3" id="KW-1185">Reference proteome</keyword>
<proteinExistence type="predicted"/>
<protein>
    <recommendedName>
        <fullName evidence="1">Spore protein YkvP/CgeB glycosyl transferase-like domain-containing protein</fullName>
    </recommendedName>
</protein>
<gene>
    <name evidence="2" type="ORF">GCM10009117_03730</name>
</gene>
<sequence length="380" mass="44803">MDNNSALYHINIYTPQELNHSSYIQTGLFGLEKGGFITTSIHMDLRKKLGTYRTSLNNGNNLNQRPHPKTSLYELKHLQTGKCVKFATDLYDFSDSFSAFALEHCDIIFKRNFEQAHVDELPQQYRRKIKKLGLTFGVHSHEKYDQRKFKWGMYLSNLNVNLKFDREFVSRLARTVRLQKKHWDFIQKGRYIEQFETYHRSSENTIMFQTRCFPIDEQKDVQEIHEQRYRITKLLRKTFPDNFKGGFIPSPLALKKFPDAISNVPSEPLEYIAALKNARIVIYTRGLAKSPAWKMAEYLSQGKVIIAERLTAELPVPLQNEKEVLFFDSDEELIHQIYRVLKDEQLADALSNNARMYFENYIHPKKSVRRIIDIMEKDFL</sequence>
<dbReference type="Gene3D" id="3.40.50.2000">
    <property type="entry name" value="Glycogen Phosphorylase B"/>
    <property type="match status" value="1"/>
</dbReference>
<feature type="domain" description="Spore protein YkvP/CgeB glycosyl transferase-like" evidence="1">
    <location>
        <begin position="267"/>
        <end position="369"/>
    </location>
</feature>
<dbReference type="EMBL" id="BAAAFG010000002">
    <property type="protein sequence ID" value="GAA0871227.1"/>
    <property type="molecule type" value="Genomic_DNA"/>
</dbReference>
<name>A0ABN1MDU9_9FLAO</name>
<dbReference type="InterPro" id="IPR055259">
    <property type="entry name" value="YkvP/CgeB_Glyco_trans-like"/>
</dbReference>
<accession>A0ABN1MDU9</accession>
<dbReference type="SUPFAM" id="SSF53756">
    <property type="entry name" value="UDP-Glycosyltransferase/glycogen phosphorylase"/>
    <property type="match status" value="1"/>
</dbReference>